<evidence type="ECO:0000256" key="5">
    <source>
        <dbReference type="SAM" id="MobiDB-lite"/>
    </source>
</evidence>
<protein>
    <recommendedName>
        <fullName evidence="9">Tetraspanin</fullName>
    </recommendedName>
</protein>
<dbReference type="AlphaFoldDB" id="A0A9D4TDI8"/>
<keyword evidence="2 6" id="KW-0812">Transmembrane</keyword>
<dbReference type="Pfam" id="PF00335">
    <property type="entry name" value="Tetraspanin"/>
    <property type="match status" value="1"/>
</dbReference>
<keyword evidence="3 6" id="KW-1133">Transmembrane helix</keyword>
<keyword evidence="8" id="KW-1185">Reference proteome</keyword>
<accession>A0A9D4TDI8</accession>
<reference evidence="7" key="1">
    <citation type="journal article" date="2020" name="Cell">
        <title>Large-Scale Comparative Analyses of Tick Genomes Elucidate Their Genetic Diversity and Vector Capacities.</title>
        <authorList>
            <consortium name="Tick Genome and Microbiome Consortium (TIGMIC)"/>
            <person name="Jia N."/>
            <person name="Wang J."/>
            <person name="Shi W."/>
            <person name="Du L."/>
            <person name="Sun Y."/>
            <person name="Zhan W."/>
            <person name="Jiang J.F."/>
            <person name="Wang Q."/>
            <person name="Zhang B."/>
            <person name="Ji P."/>
            <person name="Bell-Sakyi L."/>
            <person name="Cui X.M."/>
            <person name="Yuan T.T."/>
            <person name="Jiang B.G."/>
            <person name="Yang W.F."/>
            <person name="Lam T.T."/>
            <person name="Chang Q.C."/>
            <person name="Ding S.J."/>
            <person name="Wang X.J."/>
            <person name="Zhu J.G."/>
            <person name="Ruan X.D."/>
            <person name="Zhao L."/>
            <person name="Wei J.T."/>
            <person name="Ye R.Z."/>
            <person name="Que T.C."/>
            <person name="Du C.H."/>
            <person name="Zhou Y.H."/>
            <person name="Cheng J.X."/>
            <person name="Dai P.F."/>
            <person name="Guo W.B."/>
            <person name="Han X.H."/>
            <person name="Huang E.J."/>
            <person name="Li L.F."/>
            <person name="Wei W."/>
            <person name="Gao Y.C."/>
            <person name="Liu J.Z."/>
            <person name="Shao H.Z."/>
            <person name="Wang X."/>
            <person name="Wang C.C."/>
            <person name="Yang T.C."/>
            <person name="Huo Q.B."/>
            <person name="Li W."/>
            <person name="Chen H.Y."/>
            <person name="Chen S.E."/>
            <person name="Zhou L.G."/>
            <person name="Ni X.B."/>
            <person name="Tian J.H."/>
            <person name="Sheng Y."/>
            <person name="Liu T."/>
            <person name="Pan Y.S."/>
            <person name="Xia L.Y."/>
            <person name="Li J."/>
            <person name="Zhao F."/>
            <person name="Cao W.C."/>
        </authorList>
    </citation>
    <scope>NUCLEOTIDE SEQUENCE</scope>
    <source>
        <strain evidence="7">Rsan-2018</strain>
    </source>
</reference>
<comment type="caution">
    <text evidence="7">The sequence shown here is derived from an EMBL/GenBank/DDBJ whole genome shotgun (WGS) entry which is preliminary data.</text>
</comment>
<organism evidence="7 8">
    <name type="scientific">Rhipicephalus sanguineus</name>
    <name type="common">Brown dog tick</name>
    <name type="synonym">Ixodes sanguineus</name>
    <dbReference type="NCBI Taxonomy" id="34632"/>
    <lineage>
        <taxon>Eukaryota</taxon>
        <taxon>Metazoa</taxon>
        <taxon>Ecdysozoa</taxon>
        <taxon>Arthropoda</taxon>
        <taxon>Chelicerata</taxon>
        <taxon>Arachnida</taxon>
        <taxon>Acari</taxon>
        <taxon>Parasitiformes</taxon>
        <taxon>Ixodida</taxon>
        <taxon>Ixodoidea</taxon>
        <taxon>Ixodidae</taxon>
        <taxon>Rhipicephalinae</taxon>
        <taxon>Rhipicephalus</taxon>
        <taxon>Rhipicephalus</taxon>
    </lineage>
</organism>
<dbReference type="SUPFAM" id="SSF48652">
    <property type="entry name" value="Tetraspanin"/>
    <property type="match status" value="1"/>
</dbReference>
<evidence type="ECO:0000256" key="2">
    <source>
        <dbReference type="ARBA" id="ARBA00022692"/>
    </source>
</evidence>
<dbReference type="EMBL" id="JABSTV010000480">
    <property type="protein sequence ID" value="KAH7986336.1"/>
    <property type="molecule type" value="Genomic_DNA"/>
</dbReference>
<evidence type="ECO:0000313" key="8">
    <source>
        <dbReference type="Proteomes" id="UP000821837"/>
    </source>
</evidence>
<dbReference type="InterPro" id="IPR018499">
    <property type="entry name" value="Tetraspanin/Peripherin"/>
</dbReference>
<evidence type="ECO:0000256" key="3">
    <source>
        <dbReference type="ARBA" id="ARBA00022989"/>
    </source>
</evidence>
<evidence type="ECO:0008006" key="9">
    <source>
        <dbReference type="Google" id="ProtNLM"/>
    </source>
</evidence>
<feature type="transmembrane region" description="Helical" evidence="6">
    <location>
        <begin position="33"/>
        <end position="54"/>
    </location>
</feature>
<proteinExistence type="predicted"/>
<evidence type="ECO:0000256" key="4">
    <source>
        <dbReference type="ARBA" id="ARBA00023136"/>
    </source>
</evidence>
<reference evidence="7" key="2">
    <citation type="submission" date="2021-09" db="EMBL/GenBank/DDBJ databases">
        <authorList>
            <person name="Jia N."/>
            <person name="Wang J."/>
            <person name="Shi W."/>
            <person name="Du L."/>
            <person name="Sun Y."/>
            <person name="Zhan W."/>
            <person name="Jiang J."/>
            <person name="Wang Q."/>
            <person name="Zhang B."/>
            <person name="Ji P."/>
            <person name="Sakyi L.B."/>
            <person name="Cui X."/>
            <person name="Yuan T."/>
            <person name="Jiang B."/>
            <person name="Yang W."/>
            <person name="Lam T.T.-Y."/>
            <person name="Chang Q."/>
            <person name="Ding S."/>
            <person name="Wang X."/>
            <person name="Zhu J."/>
            <person name="Ruan X."/>
            <person name="Zhao L."/>
            <person name="Wei J."/>
            <person name="Que T."/>
            <person name="Du C."/>
            <person name="Cheng J."/>
            <person name="Dai P."/>
            <person name="Han X."/>
            <person name="Huang E."/>
            <person name="Gao Y."/>
            <person name="Liu J."/>
            <person name="Shao H."/>
            <person name="Ye R."/>
            <person name="Li L."/>
            <person name="Wei W."/>
            <person name="Wang X."/>
            <person name="Wang C."/>
            <person name="Huo Q."/>
            <person name="Li W."/>
            <person name="Guo W."/>
            <person name="Chen H."/>
            <person name="Chen S."/>
            <person name="Zhou L."/>
            <person name="Zhou L."/>
            <person name="Ni X."/>
            <person name="Tian J."/>
            <person name="Zhou Y."/>
            <person name="Sheng Y."/>
            <person name="Liu T."/>
            <person name="Pan Y."/>
            <person name="Xia L."/>
            <person name="Li J."/>
            <person name="Zhao F."/>
            <person name="Cao W."/>
        </authorList>
    </citation>
    <scope>NUCLEOTIDE SEQUENCE</scope>
    <source>
        <strain evidence="7">Rsan-2018</strain>
        <tissue evidence="7">Larvae</tissue>
    </source>
</reference>
<keyword evidence="4 6" id="KW-0472">Membrane</keyword>
<dbReference type="InterPro" id="IPR008952">
    <property type="entry name" value="Tetraspanin_EC2_sf"/>
</dbReference>
<name>A0A9D4TDI8_RHISA</name>
<dbReference type="VEuPathDB" id="VectorBase:RSAN_051373"/>
<feature type="region of interest" description="Disordered" evidence="5">
    <location>
        <begin position="1"/>
        <end position="28"/>
    </location>
</feature>
<feature type="compositionally biased region" description="Basic and acidic residues" evidence="5">
    <location>
        <begin position="1"/>
        <end position="23"/>
    </location>
</feature>
<gene>
    <name evidence="7" type="ORF">HPB52_025042</name>
</gene>
<feature type="transmembrane region" description="Helical" evidence="6">
    <location>
        <begin position="74"/>
        <end position="96"/>
    </location>
</feature>
<dbReference type="Proteomes" id="UP000821837">
    <property type="component" value="Unassembled WGS sequence"/>
</dbReference>
<dbReference type="GO" id="GO:0016020">
    <property type="term" value="C:membrane"/>
    <property type="evidence" value="ECO:0007669"/>
    <property type="project" value="UniProtKB-SubCell"/>
</dbReference>
<evidence type="ECO:0000256" key="6">
    <source>
        <dbReference type="SAM" id="Phobius"/>
    </source>
</evidence>
<comment type="subcellular location">
    <subcellularLocation>
        <location evidence="1">Membrane</location>
        <topology evidence="1">Multi-pass membrane protein</topology>
    </subcellularLocation>
</comment>
<evidence type="ECO:0000256" key="1">
    <source>
        <dbReference type="ARBA" id="ARBA00004141"/>
    </source>
</evidence>
<evidence type="ECO:0000313" key="7">
    <source>
        <dbReference type="EMBL" id="KAH7986336.1"/>
    </source>
</evidence>
<sequence length="206" mass="21884">MSQTGSRHEGQKPAQCKSHDALNRSRQPPMQSALKKAVGVFAAVLLMSAVAMIAVGSHWHGRLSPYSNFFTGRLGTPIILIVMACEIAAAVASFEYRHVIGAAVRSVVVRDLDGCQGTGLEFAQRTLACCGGPNGSHDYRARGLAIPPSCCPRGCQGYGAHRASCDYRLEGLFNRAMIDVGSTAIALLCIRFMGVLRLLAGAQVGH</sequence>